<dbReference type="AlphaFoldDB" id="A0A2P5HYE3"/>
<dbReference type="STRING" id="158607.A0A2P5HYE3"/>
<feature type="transmembrane region" description="Helical" evidence="1">
    <location>
        <begin position="131"/>
        <end position="154"/>
    </location>
</feature>
<accession>A0A2P5HYE3</accession>
<keyword evidence="3" id="KW-1185">Reference proteome</keyword>
<dbReference type="PANTHER" id="PTHR42083:SF1">
    <property type="entry name" value="MARVEL DOMAIN-CONTAINING PROTEIN"/>
    <property type="match status" value="1"/>
</dbReference>
<dbReference type="Proteomes" id="UP000094444">
    <property type="component" value="Unassembled WGS sequence"/>
</dbReference>
<dbReference type="InParanoid" id="A0A2P5HYE3"/>
<dbReference type="GO" id="GO:0016020">
    <property type="term" value="C:membrane"/>
    <property type="evidence" value="ECO:0007669"/>
    <property type="project" value="UniProtKB-SubCell"/>
</dbReference>
<feature type="transmembrane region" description="Helical" evidence="1">
    <location>
        <begin position="174"/>
        <end position="193"/>
    </location>
</feature>
<keyword evidence="1" id="KW-0812">Transmembrane</keyword>
<protein>
    <recommendedName>
        <fullName evidence="4">MARVEL domain-containing protein</fullName>
    </recommendedName>
</protein>
<reference evidence="2" key="1">
    <citation type="submission" date="2017-09" db="EMBL/GenBank/DDBJ databases">
        <title>Polyketide synthases of a Diaporthe helianthi virulent isolate.</title>
        <authorList>
            <person name="Baroncelli R."/>
        </authorList>
    </citation>
    <scope>NUCLEOTIDE SEQUENCE [LARGE SCALE GENOMIC DNA]</scope>
    <source>
        <strain evidence="2">7/96</strain>
    </source>
</reference>
<dbReference type="OrthoDB" id="5363290at2759"/>
<evidence type="ECO:0008006" key="4">
    <source>
        <dbReference type="Google" id="ProtNLM"/>
    </source>
</evidence>
<name>A0A2P5HYE3_DIAHE</name>
<feature type="transmembrane region" description="Helical" evidence="1">
    <location>
        <begin position="96"/>
        <end position="119"/>
    </location>
</feature>
<proteinExistence type="predicted"/>
<dbReference type="EMBL" id="MAVT02000508">
    <property type="protein sequence ID" value="POS75271.1"/>
    <property type="molecule type" value="Genomic_DNA"/>
</dbReference>
<dbReference type="PANTHER" id="PTHR42083">
    <property type="entry name" value="MARVEL DOMAIN-CONTAINING PROTEIN"/>
    <property type="match status" value="1"/>
</dbReference>
<comment type="caution">
    <text evidence="2">The sequence shown here is derived from an EMBL/GenBank/DDBJ whole genome shotgun (WGS) entry which is preliminary data.</text>
</comment>
<sequence length="228" mass="25107">MAITKLLPVLLKNKDTLMEDGLDPRAHAQRGANHGIAYGRKAATAPLKAWENIPRWVVRGLQFILGLVIVGLYGHRVQKQRHAAQENDDAHVSPEWVFGLIVAGLSSITAVVFAIAAPFGAVSNRCKTARLFSWDLSLFLLWIVVFGILGAIFLHRDNDDSYKGSSTIVEKGAVWVDLVNAILWLVSGTYGFVKTFMSAKVDTLGGKVTDKVFGKKQPMPNKEMHEQV</sequence>
<keyword evidence="1" id="KW-1133">Transmembrane helix</keyword>
<keyword evidence="1" id="KW-0472">Membrane</keyword>
<gene>
    <name evidence="2" type="ORF">DHEL01_v206328</name>
</gene>
<organism evidence="2 3">
    <name type="scientific">Diaporthe helianthi</name>
    <dbReference type="NCBI Taxonomy" id="158607"/>
    <lineage>
        <taxon>Eukaryota</taxon>
        <taxon>Fungi</taxon>
        <taxon>Dikarya</taxon>
        <taxon>Ascomycota</taxon>
        <taxon>Pezizomycotina</taxon>
        <taxon>Sordariomycetes</taxon>
        <taxon>Sordariomycetidae</taxon>
        <taxon>Diaporthales</taxon>
        <taxon>Diaporthaceae</taxon>
        <taxon>Diaporthe</taxon>
    </lineage>
</organism>
<feature type="transmembrane region" description="Helical" evidence="1">
    <location>
        <begin position="56"/>
        <end position="76"/>
    </location>
</feature>
<evidence type="ECO:0000313" key="2">
    <source>
        <dbReference type="EMBL" id="POS75271.1"/>
    </source>
</evidence>
<evidence type="ECO:0000313" key="3">
    <source>
        <dbReference type="Proteomes" id="UP000094444"/>
    </source>
</evidence>
<evidence type="ECO:0000256" key="1">
    <source>
        <dbReference type="SAM" id="Phobius"/>
    </source>
</evidence>